<evidence type="ECO:0000313" key="1">
    <source>
        <dbReference type="EMBL" id="GAA2213675.1"/>
    </source>
</evidence>
<protein>
    <submittedName>
        <fullName evidence="1">Uncharacterized protein</fullName>
    </submittedName>
</protein>
<accession>A0ABN3CW24</accession>
<evidence type="ECO:0000313" key="2">
    <source>
        <dbReference type="Proteomes" id="UP001499843"/>
    </source>
</evidence>
<sequence length="64" mass="7182">MRGERRAALIGLVFEEKSPALSDKGCFDPAVVQRTLDVMLRLKILEEKADAAEGRLWTNEYNGC</sequence>
<proteinExistence type="predicted"/>
<dbReference type="RefSeq" id="WP_344489732.1">
    <property type="nucleotide sequence ID" value="NZ_BAAAQX010000034.1"/>
</dbReference>
<keyword evidence="2" id="KW-1185">Reference proteome</keyword>
<name>A0ABN3CW24_9ACTN</name>
<dbReference type="Proteomes" id="UP001499843">
    <property type="component" value="Unassembled WGS sequence"/>
</dbReference>
<dbReference type="EMBL" id="BAAAQX010000034">
    <property type="protein sequence ID" value="GAA2213675.1"/>
    <property type="molecule type" value="Genomic_DNA"/>
</dbReference>
<gene>
    <name evidence="1" type="ORF">GCM10009850_091380</name>
</gene>
<comment type="caution">
    <text evidence="1">The sequence shown here is derived from an EMBL/GenBank/DDBJ whole genome shotgun (WGS) entry which is preliminary data.</text>
</comment>
<organism evidence="1 2">
    <name type="scientific">Nonomuraea monospora</name>
    <dbReference type="NCBI Taxonomy" id="568818"/>
    <lineage>
        <taxon>Bacteria</taxon>
        <taxon>Bacillati</taxon>
        <taxon>Actinomycetota</taxon>
        <taxon>Actinomycetes</taxon>
        <taxon>Streptosporangiales</taxon>
        <taxon>Streptosporangiaceae</taxon>
        <taxon>Nonomuraea</taxon>
    </lineage>
</organism>
<reference evidence="1 2" key="1">
    <citation type="journal article" date="2019" name="Int. J. Syst. Evol. Microbiol.">
        <title>The Global Catalogue of Microorganisms (GCM) 10K type strain sequencing project: providing services to taxonomists for standard genome sequencing and annotation.</title>
        <authorList>
            <consortium name="The Broad Institute Genomics Platform"/>
            <consortium name="The Broad Institute Genome Sequencing Center for Infectious Disease"/>
            <person name="Wu L."/>
            <person name="Ma J."/>
        </authorList>
    </citation>
    <scope>NUCLEOTIDE SEQUENCE [LARGE SCALE GENOMIC DNA]</scope>
    <source>
        <strain evidence="1 2">JCM 16114</strain>
    </source>
</reference>